<feature type="region of interest" description="Disordered" evidence="1">
    <location>
        <begin position="1"/>
        <end position="23"/>
    </location>
</feature>
<keyword evidence="3" id="KW-1185">Reference proteome</keyword>
<evidence type="ECO:0000313" key="2">
    <source>
        <dbReference type="EMBL" id="OSD06933.1"/>
    </source>
</evidence>
<feature type="compositionally biased region" description="Basic and acidic residues" evidence="1">
    <location>
        <begin position="1"/>
        <end position="19"/>
    </location>
</feature>
<proteinExistence type="predicted"/>
<protein>
    <submittedName>
        <fullName evidence="2">Uncharacterized protein</fullName>
    </submittedName>
</protein>
<dbReference type="AlphaFoldDB" id="A0A1Y2J200"/>
<organism evidence="2 3">
    <name type="scientific">Trametes coccinea (strain BRFM310)</name>
    <name type="common">Pycnoporus coccineus</name>
    <dbReference type="NCBI Taxonomy" id="1353009"/>
    <lineage>
        <taxon>Eukaryota</taxon>
        <taxon>Fungi</taxon>
        <taxon>Dikarya</taxon>
        <taxon>Basidiomycota</taxon>
        <taxon>Agaricomycotina</taxon>
        <taxon>Agaricomycetes</taxon>
        <taxon>Polyporales</taxon>
        <taxon>Polyporaceae</taxon>
        <taxon>Trametes</taxon>
    </lineage>
</organism>
<gene>
    <name evidence="2" type="ORF">PYCCODRAFT_781958</name>
</gene>
<evidence type="ECO:0000313" key="3">
    <source>
        <dbReference type="Proteomes" id="UP000193067"/>
    </source>
</evidence>
<dbReference type="Proteomes" id="UP000193067">
    <property type="component" value="Unassembled WGS sequence"/>
</dbReference>
<sequence length="101" mass="11491">MFSARGDDATVGEPREGSDILHTARRGYRPAADVFLPRRRDRRARERTHSGARPRWPKFIPLCPEGLDGLVPRWSWQSQPRMCAHALAVLQSVLEQSVKDS</sequence>
<reference evidence="2 3" key="1">
    <citation type="journal article" date="2015" name="Biotechnol. Biofuels">
        <title>Enhanced degradation of softwood versus hardwood by the white-rot fungus Pycnoporus coccineus.</title>
        <authorList>
            <person name="Couturier M."/>
            <person name="Navarro D."/>
            <person name="Chevret D."/>
            <person name="Henrissat B."/>
            <person name="Piumi F."/>
            <person name="Ruiz-Duenas F.J."/>
            <person name="Martinez A.T."/>
            <person name="Grigoriev I.V."/>
            <person name="Riley R."/>
            <person name="Lipzen A."/>
            <person name="Berrin J.G."/>
            <person name="Master E.R."/>
            <person name="Rosso M.N."/>
        </authorList>
    </citation>
    <scope>NUCLEOTIDE SEQUENCE [LARGE SCALE GENOMIC DNA]</scope>
    <source>
        <strain evidence="2 3">BRFM310</strain>
    </source>
</reference>
<dbReference type="EMBL" id="KZ084089">
    <property type="protein sequence ID" value="OSD06933.1"/>
    <property type="molecule type" value="Genomic_DNA"/>
</dbReference>
<name>A0A1Y2J200_TRAC3</name>
<evidence type="ECO:0000256" key="1">
    <source>
        <dbReference type="SAM" id="MobiDB-lite"/>
    </source>
</evidence>
<accession>A0A1Y2J200</accession>